<comment type="similarity">
    <text evidence="7">Belongs to the PpiD chaperone family.</text>
</comment>
<dbReference type="EMBL" id="JRMQ02000001">
    <property type="protein sequence ID" value="TLE03310.1"/>
    <property type="molecule type" value="Genomic_DNA"/>
</dbReference>
<evidence type="ECO:0000256" key="6">
    <source>
        <dbReference type="ARBA" id="ARBA00023186"/>
    </source>
</evidence>
<dbReference type="RefSeq" id="WP_034363031.1">
    <property type="nucleotide sequence ID" value="NZ_CAJUDB010000011.1"/>
</dbReference>
<dbReference type="GO" id="GO:0003755">
    <property type="term" value="F:peptidyl-prolyl cis-trans isomerase activity"/>
    <property type="evidence" value="ECO:0007669"/>
    <property type="project" value="InterPro"/>
</dbReference>
<gene>
    <name evidence="10" type="ORF">LS65_000625</name>
</gene>
<dbReference type="AlphaFoldDB" id="A0A4U8TRH8"/>
<feature type="domain" description="PpiC" evidence="9">
    <location>
        <begin position="250"/>
        <end position="372"/>
    </location>
</feature>
<dbReference type="GO" id="GO:0005886">
    <property type="term" value="C:plasma membrane"/>
    <property type="evidence" value="ECO:0007669"/>
    <property type="project" value="UniProtKB-SubCell"/>
</dbReference>
<keyword evidence="2" id="KW-1003">Cell membrane</keyword>
<evidence type="ECO:0000256" key="3">
    <source>
        <dbReference type="ARBA" id="ARBA00022692"/>
    </source>
</evidence>
<dbReference type="PANTHER" id="PTHR47529">
    <property type="entry name" value="PEPTIDYL-PROLYL CIS-TRANS ISOMERASE D"/>
    <property type="match status" value="1"/>
</dbReference>
<name>A0A4U8TRH8_9HELI</name>
<evidence type="ECO:0000256" key="5">
    <source>
        <dbReference type="ARBA" id="ARBA00023136"/>
    </source>
</evidence>
<evidence type="ECO:0000256" key="7">
    <source>
        <dbReference type="ARBA" id="ARBA00038408"/>
    </source>
</evidence>
<dbReference type="Pfam" id="PF13145">
    <property type="entry name" value="Rotamase_2"/>
    <property type="match status" value="1"/>
</dbReference>
<dbReference type="OrthoDB" id="9788030at2"/>
<evidence type="ECO:0000313" key="10">
    <source>
        <dbReference type="EMBL" id="TLE03310.1"/>
    </source>
</evidence>
<dbReference type="InterPro" id="IPR000297">
    <property type="entry name" value="PPIase_PpiC"/>
</dbReference>
<keyword evidence="4 8" id="KW-1133">Transmembrane helix</keyword>
<keyword evidence="3 8" id="KW-0812">Transmembrane</keyword>
<protein>
    <submittedName>
        <fullName evidence="10">Peptidylprolyl isomerase</fullName>
    </submittedName>
</protein>
<evidence type="ECO:0000256" key="8">
    <source>
        <dbReference type="SAM" id="Phobius"/>
    </source>
</evidence>
<comment type="caution">
    <text evidence="10">The sequence shown here is derived from an EMBL/GenBank/DDBJ whole genome shotgun (WGS) entry which is preliminary data.</text>
</comment>
<proteinExistence type="inferred from homology"/>
<accession>A0A4U8TRH8</accession>
<dbReference type="Pfam" id="PF13624">
    <property type="entry name" value="SurA_N_3"/>
    <property type="match status" value="1"/>
</dbReference>
<dbReference type="GeneID" id="82321267"/>
<dbReference type="InterPro" id="IPR027304">
    <property type="entry name" value="Trigger_fact/SurA_dom_sf"/>
</dbReference>
<dbReference type="Gene3D" id="1.10.4030.10">
    <property type="entry name" value="Porin chaperone SurA, peptide-binding domain"/>
    <property type="match status" value="1"/>
</dbReference>
<reference evidence="10 11" key="1">
    <citation type="journal article" date="2014" name="Genome Announc.">
        <title>Draft genome sequences of eight enterohepatic helicobacter species isolated from both laboratory and wild rodents.</title>
        <authorList>
            <person name="Sheh A."/>
            <person name="Shen Z."/>
            <person name="Fox J.G."/>
        </authorList>
    </citation>
    <scope>NUCLEOTIDE SEQUENCE [LARGE SCALE GENOMIC DNA]</scope>
    <source>
        <strain evidence="10 11">MIT 01-6451</strain>
    </source>
</reference>
<dbReference type="STRING" id="425400.LS65_08475"/>
<evidence type="ECO:0000256" key="1">
    <source>
        <dbReference type="ARBA" id="ARBA00004401"/>
    </source>
</evidence>
<sequence>MITWMQKHKKWLVITIWISAIAFIGAGMVNWGSYGFGLNNDKVARVGDIDIRLPEYQRVYSRIFREYSQIPQLGGILDEAQAKQLGIPQVALQQIVQQAQIRNFARDLGLVVSDEEIGQEIIDANVYVDENGRFSQDIYRAALREMQLSTSEFEEDIRNMLLTRKMLDLMNIREDSVSLWSATRAEKNAIEMAYSINDRLMIKSIPATQVKVSIDESELKAFWELNADNWKTPMEFEIEYILVPFSERNPTQEALSEHYENFKSDYLDENGHLMSMEQSMDKLIHDVQKVEAESIAKREYRDLKNGNKSGIVRKFRENERFLIQNGLDLVVEDLKVAQEGQVLKPIEVDDGFVTLKILHKKESVNQSFDEAKIEAEKMFKAQKIKETLLSLAKENLKNFSGIDIGFVSRFYPHTIPTLEESQKMRLLARVFDSQESEGYVLFDDKVVLYRVLEQSIKPLSQNQNANEIKLAAKGAKFQAISYALAEYLEKTYKTTIYIDVSK</sequence>
<feature type="transmembrane region" description="Helical" evidence="8">
    <location>
        <begin position="12"/>
        <end position="32"/>
    </location>
</feature>
<keyword evidence="10" id="KW-0413">Isomerase</keyword>
<dbReference type="Proteomes" id="UP000029707">
    <property type="component" value="Unassembled WGS sequence"/>
</dbReference>
<evidence type="ECO:0000313" key="11">
    <source>
        <dbReference type="Proteomes" id="UP000029707"/>
    </source>
</evidence>
<comment type="subcellular location">
    <subcellularLocation>
        <location evidence="1">Cell membrane</location>
        <topology evidence="1">Single-pass type II membrane protein</topology>
    </subcellularLocation>
</comment>
<dbReference type="PANTHER" id="PTHR47529:SF1">
    <property type="entry name" value="PERIPLASMIC CHAPERONE PPID"/>
    <property type="match status" value="1"/>
</dbReference>
<keyword evidence="6" id="KW-0143">Chaperone</keyword>
<keyword evidence="11" id="KW-1185">Reference proteome</keyword>
<evidence type="ECO:0000256" key="4">
    <source>
        <dbReference type="ARBA" id="ARBA00022989"/>
    </source>
</evidence>
<evidence type="ECO:0000256" key="2">
    <source>
        <dbReference type="ARBA" id="ARBA00022475"/>
    </source>
</evidence>
<dbReference type="InterPro" id="IPR052029">
    <property type="entry name" value="PpiD_chaperone"/>
</dbReference>
<organism evidence="10 11">
    <name type="scientific">Helicobacter japonicus</name>
    <dbReference type="NCBI Taxonomy" id="425400"/>
    <lineage>
        <taxon>Bacteria</taxon>
        <taxon>Pseudomonadati</taxon>
        <taxon>Campylobacterota</taxon>
        <taxon>Epsilonproteobacteria</taxon>
        <taxon>Campylobacterales</taxon>
        <taxon>Helicobacteraceae</taxon>
        <taxon>Helicobacter</taxon>
    </lineage>
</organism>
<dbReference type="SUPFAM" id="SSF109998">
    <property type="entry name" value="Triger factor/SurA peptide-binding domain-like"/>
    <property type="match status" value="1"/>
</dbReference>
<keyword evidence="5 8" id="KW-0472">Membrane</keyword>
<evidence type="ECO:0000259" key="9">
    <source>
        <dbReference type="Pfam" id="PF13145"/>
    </source>
</evidence>